<evidence type="ECO:0000259" key="1">
    <source>
        <dbReference type="Pfam" id="PF06250"/>
    </source>
</evidence>
<proteinExistence type="predicted"/>
<evidence type="ECO:0000313" key="3">
    <source>
        <dbReference type="EMBL" id="HJC24168.1"/>
    </source>
</evidence>
<evidence type="ECO:0000313" key="4">
    <source>
        <dbReference type="Proteomes" id="UP000823891"/>
    </source>
</evidence>
<dbReference type="InterPro" id="IPR009362">
    <property type="entry name" value="YhcG_C"/>
</dbReference>
<comment type="caution">
    <text evidence="3">The sequence shown here is derived from an EMBL/GenBank/DDBJ whole genome shotgun (WGS) entry which is preliminary data.</text>
</comment>
<sequence>MGKLTEMDNQYKDWISDVSKRFRQSQIRAAIRVNDEMLRFYWELGKELHDRKSRFSYGQNFYKTISHDLRQELPDVKSFSETNLKYMQYFFEMYPEAANRPQAVDDFNESIVFCIPWGHQRTILDKCKGNPQKALFFVNQVLQNNWSRAVLLNFLDTDLYERQGKAITNFKMTLPAVQSGLAQEITKDPYKFDFITLTQSYNERELKDALMDNIQKFLLELGNGFAFVGREYRIEIGETENFIDMLFYHIRLHCYVVVEVKITEFESSYAGQLGTYVVAVNHQLKTEQDTPTLGLLVCKSKDNVKAQYALESSSQPLGVSSYELSKLIPEDFKGSLPSIEEIENELQKEKNRNH</sequence>
<feature type="domain" description="YhcG PDDEXK nuclease" evidence="1">
    <location>
        <begin position="183"/>
        <end position="337"/>
    </location>
</feature>
<dbReference type="InterPro" id="IPR041527">
    <property type="entry name" value="YhcG_N"/>
</dbReference>
<dbReference type="GO" id="GO:0003676">
    <property type="term" value="F:nucleic acid binding"/>
    <property type="evidence" value="ECO:0007669"/>
    <property type="project" value="InterPro"/>
</dbReference>
<dbReference type="PANTHER" id="PTHR30547">
    <property type="entry name" value="UNCHARACTERIZED PROTEIN YHCG-RELATED"/>
    <property type="match status" value="1"/>
</dbReference>
<reference evidence="3" key="2">
    <citation type="submission" date="2021-04" db="EMBL/GenBank/DDBJ databases">
        <authorList>
            <person name="Gilroy R."/>
        </authorList>
    </citation>
    <scope>NUCLEOTIDE SEQUENCE</scope>
    <source>
        <strain evidence="3">USAMLcec2-132</strain>
    </source>
</reference>
<dbReference type="PANTHER" id="PTHR30547:SF5">
    <property type="entry name" value="NUCLEASE YHCG-RELATED"/>
    <property type="match status" value="1"/>
</dbReference>
<dbReference type="Gene3D" id="3.40.1350.10">
    <property type="match status" value="1"/>
</dbReference>
<dbReference type="AlphaFoldDB" id="A0A9D2NFE6"/>
<evidence type="ECO:0000259" key="2">
    <source>
        <dbReference type="Pfam" id="PF17761"/>
    </source>
</evidence>
<dbReference type="InterPro" id="IPR011856">
    <property type="entry name" value="tRNA_endonuc-like_dom_sf"/>
</dbReference>
<name>A0A9D2NFE6_9FIRM</name>
<dbReference type="EMBL" id="DWWS01000039">
    <property type="protein sequence ID" value="HJC24168.1"/>
    <property type="molecule type" value="Genomic_DNA"/>
</dbReference>
<dbReference type="Proteomes" id="UP000823891">
    <property type="component" value="Unassembled WGS sequence"/>
</dbReference>
<protein>
    <submittedName>
        <fullName evidence="3">DUF1016 family protein</fullName>
    </submittedName>
</protein>
<organism evidence="3 4">
    <name type="scientific">Candidatus Eisenbergiella merdavium</name>
    <dbReference type="NCBI Taxonomy" id="2838551"/>
    <lineage>
        <taxon>Bacteria</taxon>
        <taxon>Bacillati</taxon>
        <taxon>Bacillota</taxon>
        <taxon>Clostridia</taxon>
        <taxon>Lachnospirales</taxon>
        <taxon>Lachnospiraceae</taxon>
        <taxon>Eisenbergiella</taxon>
    </lineage>
</organism>
<gene>
    <name evidence="3" type="ORF">H9761_10735</name>
</gene>
<dbReference type="Pfam" id="PF17761">
    <property type="entry name" value="DUF1016_N"/>
    <property type="match status" value="1"/>
</dbReference>
<feature type="domain" description="YhcG N-terminal" evidence="2">
    <location>
        <begin position="17"/>
        <end position="162"/>
    </location>
</feature>
<dbReference type="Pfam" id="PF06250">
    <property type="entry name" value="YhcG_C"/>
    <property type="match status" value="1"/>
</dbReference>
<dbReference type="InterPro" id="IPR053148">
    <property type="entry name" value="PD-DEXK-like_domain"/>
</dbReference>
<reference evidence="3" key="1">
    <citation type="journal article" date="2021" name="PeerJ">
        <title>Extensive microbial diversity within the chicken gut microbiome revealed by metagenomics and culture.</title>
        <authorList>
            <person name="Gilroy R."/>
            <person name="Ravi A."/>
            <person name="Getino M."/>
            <person name="Pursley I."/>
            <person name="Horton D.L."/>
            <person name="Alikhan N.F."/>
            <person name="Baker D."/>
            <person name="Gharbi K."/>
            <person name="Hall N."/>
            <person name="Watson M."/>
            <person name="Adriaenssens E.M."/>
            <person name="Foster-Nyarko E."/>
            <person name="Jarju S."/>
            <person name="Secka A."/>
            <person name="Antonio M."/>
            <person name="Oren A."/>
            <person name="Chaudhuri R.R."/>
            <person name="La Ragione R."/>
            <person name="Hildebrand F."/>
            <person name="Pallen M.J."/>
        </authorList>
    </citation>
    <scope>NUCLEOTIDE SEQUENCE</scope>
    <source>
        <strain evidence="3">USAMLcec2-132</strain>
    </source>
</reference>
<accession>A0A9D2NFE6</accession>